<evidence type="ECO:0000256" key="1">
    <source>
        <dbReference type="SAM" id="Phobius"/>
    </source>
</evidence>
<feature type="transmembrane region" description="Helical" evidence="1">
    <location>
        <begin position="64"/>
        <end position="83"/>
    </location>
</feature>
<protein>
    <submittedName>
        <fullName evidence="2">Uncharacterized protein</fullName>
    </submittedName>
</protein>
<dbReference type="HOGENOM" id="CLU_2524554_0_0_6"/>
<dbReference type="EMBL" id="ACZR01000005">
    <property type="protein sequence ID" value="EEX50826.1"/>
    <property type="molecule type" value="Genomic_DNA"/>
</dbReference>
<keyword evidence="1" id="KW-1133">Transmembrane helix</keyword>
<name>C9PN39_9PAST</name>
<keyword evidence="1" id="KW-0812">Transmembrane</keyword>
<reference evidence="2 3" key="1">
    <citation type="submission" date="2009-10" db="EMBL/GenBank/DDBJ databases">
        <authorList>
            <person name="Muzny D."/>
            <person name="Qin X."/>
            <person name="Deng J."/>
            <person name="Jiang H."/>
            <person name="Liu Y."/>
            <person name="Qu J."/>
            <person name="Song X.-Z."/>
            <person name="Zhang L."/>
            <person name="Thornton R."/>
            <person name="Coyle M."/>
            <person name="Francisco L."/>
            <person name="Jackson L."/>
            <person name="Javaid M."/>
            <person name="Korchina V."/>
            <person name="Kovar C."/>
            <person name="Mata R."/>
            <person name="Mathew T."/>
            <person name="Ngo R."/>
            <person name="Nguyen L."/>
            <person name="Nguyen N."/>
            <person name="Okwuonu G."/>
            <person name="Ongeri F."/>
            <person name="Pham C."/>
            <person name="Simmons D."/>
            <person name="Wilczek-Boney K."/>
            <person name="Hale W."/>
            <person name="Jakkamsetti A."/>
            <person name="Pham P."/>
            <person name="Ruth R."/>
            <person name="San Lucas F."/>
            <person name="Warren J."/>
            <person name="Zhang J."/>
            <person name="Zhao Z."/>
            <person name="Zhou C."/>
            <person name="Zhu D."/>
            <person name="Lee S."/>
            <person name="Bess C."/>
            <person name="Blankenburg K."/>
            <person name="Forbes L."/>
            <person name="Fu Q."/>
            <person name="Gubbala S."/>
            <person name="Hirani K."/>
            <person name="Jayaseelan J.C."/>
            <person name="Lara F."/>
            <person name="Munidasa M."/>
            <person name="Palculict T."/>
            <person name="Patil S."/>
            <person name="Pu L.-L."/>
            <person name="Saada N."/>
            <person name="Tang L."/>
            <person name="Weissenberger G."/>
            <person name="Zhu Y."/>
            <person name="Hemphill L."/>
            <person name="Shang Y."/>
            <person name="Youmans B."/>
            <person name="Ayvaz T."/>
            <person name="Ross M."/>
            <person name="Santibanez J."/>
            <person name="Aqrawi P."/>
            <person name="Gross S."/>
            <person name="Joshi V."/>
            <person name="Fowler G."/>
            <person name="Nazareth L."/>
            <person name="Reid J."/>
            <person name="Worley K."/>
            <person name="Petrosino J."/>
            <person name="Highlander S."/>
            <person name="Gibbs R."/>
        </authorList>
    </citation>
    <scope>NUCLEOTIDE SEQUENCE [LARGE SCALE GENOMIC DNA]</scope>
    <source>
        <strain evidence="2 3">ATCC 43325</strain>
    </source>
</reference>
<dbReference type="Proteomes" id="UP000005519">
    <property type="component" value="Unassembled WGS sequence"/>
</dbReference>
<evidence type="ECO:0000313" key="2">
    <source>
        <dbReference type="EMBL" id="EEX50826.1"/>
    </source>
</evidence>
<dbReference type="STRING" id="667128.HMPREF0621_0413"/>
<evidence type="ECO:0000313" key="3">
    <source>
        <dbReference type="Proteomes" id="UP000005519"/>
    </source>
</evidence>
<proteinExistence type="predicted"/>
<keyword evidence="1" id="KW-0472">Membrane</keyword>
<gene>
    <name evidence="2" type="ORF">HMPREF0621_0413</name>
</gene>
<sequence>MLMLKARMLMILRFCGSLIECSTWLSKSFSYTQFFELVRGNIKLQRKKLNWVNISLSKKTKQNLIYGGLLILLGNIVAVIALLY</sequence>
<comment type="caution">
    <text evidence="2">The sequence shown here is derived from an EMBL/GenBank/DDBJ whole genome shotgun (WGS) entry which is preliminary data.</text>
</comment>
<dbReference type="AlphaFoldDB" id="C9PN39"/>
<organism evidence="2 3">
    <name type="scientific">Pasteurella dagmatis ATCC 43325</name>
    <dbReference type="NCBI Taxonomy" id="667128"/>
    <lineage>
        <taxon>Bacteria</taxon>
        <taxon>Pseudomonadati</taxon>
        <taxon>Pseudomonadota</taxon>
        <taxon>Gammaproteobacteria</taxon>
        <taxon>Pasteurellales</taxon>
        <taxon>Pasteurellaceae</taxon>
        <taxon>Pasteurella</taxon>
    </lineage>
</organism>
<accession>C9PN39</accession>
<keyword evidence="3" id="KW-1185">Reference proteome</keyword>